<dbReference type="SUPFAM" id="SSF46565">
    <property type="entry name" value="Chaperone J-domain"/>
    <property type="match status" value="1"/>
</dbReference>
<name>A0ABP1FZH8_9CHLO</name>
<evidence type="ECO:0000256" key="1">
    <source>
        <dbReference type="SAM" id="MobiDB-lite"/>
    </source>
</evidence>
<evidence type="ECO:0000313" key="4">
    <source>
        <dbReference type="Proteomes" id="UP001497392"/>
    </source>
</evidence>
<reference evidence="3 4" key="1">
    <citation type="submission" date="2024-06" db="EMBL/GenBank/DDBJ databases">
        <authorList>
            <person name="Kraege A."/>
            <person name="Thomma B."/>
        </authorList>
    </citation>
    <scope>NUCLEOTIDE SEQUENCE [LARGE SCALE GENOMIC DNA]</scope>
</reference>
<dbReference type="Gene3D" id="1.10.287.110">
    <property type="entry name" value="DnaJ domain"/>
    <property type="match status" value="1"/>
</dbReference>
<sequence>MDERLLNRRFNSALTSEQAQVWDPDSVVREAEHNEEAALRKSDAPMDAKDAIKRILLAKKDKDSFRLLELPQPEVDALDRVAWDVPPAEVSKAYRRLSVLVHPDKNPGDEAREAFEALNEAHRQLRDRGGLEEMLNKHGEAARQRREAADASATPEERVAMYAAKQQRAKLLRKKEEDSFNAEIVRQIKERKLAAQRKRAIKSTYRREEADNHEETEEDDEAQQVAKKQESSKAALLRAKAKKPRLIF</sequence>
<dbReference type="CDD" id="cd06257">
    <property type="entry name" value="DnaJ"/>
    <property type="match status" value="1"/>
</dbReference>
<dbReference type="InterPro" id="IPR001623">
    <property type="entry name" value="DnaJ_domain"/>
</dbReference>
<accession>A0ABP1FZH8</accession>
<dbReference type="InterPro" id="IPR042858">
    <property type="entry name" value="DNAJC8"/>
</dbReference>
<dbReference type="PANTHER" id="PTHR15606:SF4">
    <property type="entry name" value="DNAJ HOMOLOG SUBFAMILY C MEMBER 8"/>
    <property type="match status" value="1"/>
</dbReference>
<dbReference type="InterPro" id="IPR036869">
    <property type="entry name" value="J_dom_sf"/>
</dbReference>
<dbReference type="SMART" id="SM00271">
    <property type="entry name" value="DnaJ"/>
    <property type="match status" value="1"/>
</dbReference>
<evidence type="ECO:0000313" key="3">
    <source>
        <dbReference type="EMBL" id="CAL5224459.1"/>
    </source>
</evidence>
<dbReference type="Pfam" id="PF00226">
    <property type="entry name" value="DnaJ"/>
    <property type="match status" value="1"/>
</dbReference>
<feature type="compositionally biased region" description="Acidic residues" evidence="1">
    <location>
        <begin position="211"/>
        <end position="222"/>
    </location>
</feature>
<protein>
    <submittedName>
        <fullName evidence="3">G7150 protein</fullName>
    </submittedName>
</protein>
<dbReference type="EMBL" id="CAXHTA020000010">
    <property type="protein sequence ID" value="CAL5224459.1"/>
    <property type="molecule type" value="Genomic_DNA"/>
</dbReference>
<dbReference type="Proteomes" id="UP001497392">
    <property type="component" value="Unassembled WGS sequence"/>
</dbReference>
<proteinExistence type="predicted"/>
<evidence type="ECO:0000259" key="2">
    <source>
        <dbReference type="PROSITE" id="PS50076"/>
    </source>
</evidence>
<organism evidence="3 4">
    <name type="scientific">Coccomyxa viridis</name>
    <dbReference type="NCBI Taxonomy" id="1274662"/>
    <lineage>
        <taxon>Eukaryota</taxon>
        <taxon>Viridiplantae</taxon>
        <taxon>Chlorophyta</taxon>
        <taxon>core chlorophytes</taxon>
        <taxon>Trebouxiophyceae</taxon>
        <taxon>Trebouxiophyceae incertae sedis</taxon>
        <taxon>Coccomyxaceae</taxon>
        <taxon>Coccomyxa</taxon>
    </lineage>
</organism>
<dbReference type="PROSITE" id="PS50076">
    <property type="entry name" value="DNAJ_2"/>
    <property type="match status" value="1"/>
</dbReference>
<gene>
    <name evidence="3" type="primary">g7150</name>
    <name evidence="3" type="ORF">VP750_LOCUS6118</name>
</gene>
<feature type="region of interest" description="Disordered" evidence="1">
    <location>
        <begin position="196"/>
        <end position="248"/>
    </location>
</feature>
<keyword evidence="4" id="KW-1185">Reference proteome</keyword>
<comment type="caution">
    <text evidence="3">The sequence shown here is derived from an EMBL/GenBank/DDBJ whole genome shotgun (WGS) entry which is preliminary data.</text>
</comment>
<feature type="domain" description="J" evidence="2">
    <location>
        <begin position="63"/>
        <end position="139"/>
    </location>
</feature>
<feature type="compositionally biased region" description="Basic residues" evidence="1">
    <location>
        <begin position="239"/>
        <end position="248"/>
    </location>
</feature>
<dbReference type="PANTHER" id="PTHR15606">
    <property type="entry name" value="DNAJ HOMOLOG SUBFAMILY C MEMBER 8/LIPOPOLYSACCHARIDE SPECIFIC RESPONSE-7-RELATED"/>
    <property type="match status" value="1"/>
</dbReference>